<proteinExistence type="predicted"/>
<dbReference type="RefSeq" id="WP_162350272.1">
    <property type="nucleotide sequence ID" value="NZ_QOVG01000008.1"/>
</dbReference>
<dbReference type="Proteomes" id="UP001429354">
    <property type="component" value="Unassembled WGS sequence"/>
</dbReference>
<keyword evidence="1" id="KW-0732">Signal</keyword>
<organism evidence="2 3">
    <name type="scientific">Pseudoxanthomonas gei</name>
    <dbReference type="NCBI Taxonomy" id="1383030"/>
    <lineage>
        <taxon>Bacteria</taxon>
        <taxon>Pseudomonadati</taxon>
        <taxon>Pseudomonadota</taxon>
        <taxon>Gammaproteobacteria</taxon>
        <taxon>Lysobacterales</taxon>
        <taxon>Lysobacteraceae</taxon>
        <taxon>Pseudoxanthomonas</taxon>
    </lineage>
</organism>
<comment type="caution">
    <text evidence="2">The sequence shown here is derived from an EMBL/GenBank/DDBJ whole genome shotgun (WGS) entry which is preliminary data.</text>
</comment>
<sequence>MKARLVNVTLLAALALSVSATAATYPVDDSASQVLDSSLRMKWDSVAPQSVRGAGVTGVTTVLVRLDTDAWNGRQGRIYMTLPEQPIGQVTASWTTHGTLLPGALRSGERALVYAGPLRQGLIEDTLRLVIQADGQKLVRTEQLRFSFELDLETP</sequence>
<gene>
    <name evidence="2" type="ORF">DT603_12680</name>
</gene>
<protein>
    <submittedName>
        <fullName evidence="2">Uncharacterized protein</fullName>
    </submittedName>
</protein>
<evidence type="ECO:0000313" key="2">
    <source>
        <dbReference type="EMBL" id="NDK39698.1"/>
    </source>
</evidence>
<accession>A0ABX0AKE1</accession>
<name>A0ABX0AKE1_9GAMM</name>
<feature type="signal peptide" evidence="1">
    <location>
        <begin position="1"/>
        <end position="22"/>
    </location>
</feature>
<evidence type="ECO:0000313" key="3">
    <source>
        <dbReference type="Proteomes" id="UP001429354"/>
    </source>
</evidence>
<feature type="chain" id="PRO_5045656947" evidence="1">
    <location>
        <begin position="23"/>
        <end position="155"/>
    </location>
</feature>
<dbReference type="EMBL" id="QOVG01000008">
    <property type="protein sequence ID" value="NDK39698.1"/>
    <property type="molecule type" value="Genomic_DNA"/>
</dbReference>
<reference evidence="2 3" key="1">
    <citation type="submission" date="2018-07" db="EMBL/GenBank/DDBJ databases">
        <title>Whole genome Sequencing of Pseudoxanthomonas gei KCTC 32298 (T).</title>
        <authorList>
            <person name="Kumar S."/>
            <person name="Bansal K."/>
            <person name="Kaur A."/>
            <person name="Patil P."/>
            <person name="Sharma S."/>
            <person name="Patil P.B."/>
        </authorList>
    </citation>
    <scope>NUCLEOTIDE SEQUENCE [LARGE SCALE GENOMIC DNA]</scope>
    <source>
        <strain evidence="2 3">KCTC 32298</strain>
    </source>
</reference>
<evidence type="ECO:0000256" key="1">
    <source>
        <dbReference type="SAM" id="SignalP"/>
    </source>
</evidence>
<keyword evidence="3" id="KW-1185">Reference proteome</keyword>